<dbReference type="PROSITE" id="PS00629">
    <property type="entry name" value="IMP_1"/>
    <property type="match status" value="1"/>
</dbReference>
<protein>
    <submittedName>
        <fullName evidence="5">Inositol monophosphatase family protein</fullName>
    </submittedName>
</protein>
<organism evidence="5 6">
    <name type="scientific">Legionella dresdenensis</name>
    <dbReference type="NCBI Taxonomy" id="450200"/>
    <lineage>
        <taxon>Bacteria</taxon>
        <taxon>Pseudomonadati</taxon>
        <taxon>Pseudomonadota</taxon>
        <taxon>Gammaproteobacteria</taxon>
        <taxon>Legionellales</taxon>
        <taxon>Legionellaceae</taxon>
        <taxon>Legionella</taxon>
    </lineage>
</organism>
<comment type="similarity">
    <text evidence="1">Belongs to the inositol monophosphatase superfamily.</text>
</comment>
<dbReference type="PANTHER" id="PTHR20854">
    <property type="entry name" value="INOSITOL MONOPHOSPHATASE"/>
    <property type="match status" value="1"/>
</dbReference>
<accession>A0ABV8CB94</accession>
<dbReference type="Proteomes" id="UP001595758">
    <property type="component" value="Unassembled WGS sequence"/>
</dbReference>
<dbReference type="EMBL" id="JBHSAB010000001">
    <property type="protein sequence ID" value="MFC3907583.1"/>
    <property type="molecule type" value="Genomic_DNA"/>
</dbReference>
<dbReference type="InterPro" id="IPR020583">
    <property type="entry name" value="Inositol_monoP_metal-BS"/>
</dbReference>
<evidence type="ECO:0000256" key="2">
    <source>
        <dbReference type="ARBA" id="ARBA00022723"/>
    </source>
</evidence>
<evidence type="ECO:0000256" key="3">
    <source>
        <dbReference type="ARBA" id="ARBA00022801"/>
    </source>
</evidence>
<dbReference type="Gene3D" id="3.30.540.10">
    <property type="entry name" value="Fructose-1,6-Bisphosphatase, subunit A, domain 1"/>
    <property type="match status" value="1"/>
</dbReference>
<name>A0ABV8CB94_9GAMM</name>
<gene>
    <name evidence="5" type="ORF">ACFORL_00635</name>
</gene>
<keyword evidence="2" id="KW-0479">Metal-binding</keyword>
<comment type="caution">
    <text evidence="5">The sequence shown here is derived from an EMBL/GenBank/DDBJ whole genome shotgun (WGS) entry which is preliminary data.</text>
</comment>
<keyword evidence="4" id="KW-0460">Magnesium</keyword>
<proteinExistence type="inferred from homology"/>
<sequence>MKSFNQLAAFAELLAKTGGEIAMAGFRKPITITLKDNGSAVTEIDLAIESALKELITTHYPEHGIWGEEFGRTTGNADYQWVIDPIDGTAAFSCGKPGFCLLIALLFHNKPVLGVIYQPFSGEQWIGYHSEAAYLNQQRCYSNRFVNPERIRLSCTTPAMFASSELQEKFNAVARKAAVVSYGGDAYSYGLLASGYIDIILEADLQYYDVAALIPIVEGAGGVITDWEGKAIEPETFDGRCIAAANEELLEMVVESMRGAASTPLEVGR</sequence>
<dbReference type="RefSeq" id="WP_382340085.1">
    <property type="nucleotide sequence ID" value="NZ_JBHSAB010000001.1"/>
</dbReference>
<reference evidence="6" key="1">
    <citation type="journal article" date="2019" name="Int. J. Syst. Evol. Microbiol.">
        <title>The Global Catalogue of Microorganisms (GCM) 10K type strain sequencing project: providing services to taxonomists for standard genome sequencing and annotation.</title>
        <authorList>
            <consortium name="The Broad Institute Genomics Platform"/>
            <consortium name="The Broad Institute Genome Sequencing Center for Infectious Disease"/>
            <person name="Wu L."/>
            <person name="Ma J."/>
        </authorList>
    </citation>
    <scope>NUCLEOTIDE SEQUENCE [LARGE SCALE GENOMIC DNA]</scope>
    <source>
        <strain evidence="6">CCUG 59858</strain>
    </source>
</reference>
<keyword evidence="3" id="KW-0378">Hydrolase</keyword>
<evidence type="ECO:0000256" key="4">
    <source>
        <dbReference type="ARBA" id="ARBA00022842"/>
    </source>
</evidence>
<dbReference type="SUPFAM" id="SSF56655">
    <property type="entry name" value="Carbohydrate phosphatase"/>
    <property type="match status" value="1"/>
</dbReference>
<evidence type="ECO:0000313" key="5">
    <source>
        <dbReference type="EMBL" id="MFC3907583.1"/>
    </source>
</evidence>
<evidence type="ECO:0000256" key="1">
    <source>
        <dbReference type="ARBA" id="ARBA00009759"/>
    </source>
</evidence>
<keyword evidence="6" id="KW-1185">Reference proteome</keyword>
<dbReference type="Gene3D" id="3.40.190.80">
    <property type="match status" value="1"/>
</dbReference>
<dbReference type="Pfam" id="PF00459">
    <property type="entry name" value="Inositol_P"/>
    <property type="match status" value="1"/>
</dbReference>
<evidence type="ECO:0000313" key="6">
    <source>
        <dbReference type="Proteomes" id="UP001595758"/>
    </source>
</evidence>
<dbReference type="PANTHER" id="PTHR20854:SF4">
    <property type="entry name" value="INOSITOL-1-MONOPHOSPHATASE-RELATED"/>
    <property type="match status" value="1"/>
</dbReference>
<dbReference type="PRINTS" id="PR00377">
    <property type="entry name" value="IMPHPHTASES"/>
</dbReference>
<dbReference type="InterPro" id="IPR000760">
    <property type="entry name" value="Inositol_monophosphatase-like"/>
</dbReference>